<dbReference type="ExpressionAtlas" id="A0A5K4EP65">
    <property type="expression patterns" value="baseline"/>
</dbReference>
<dbReference type="AlphaFoldDB" id="A0A5K4EP65"/>
<dbReference type="WBParaSite" id="Smp_139800.2">
    <property type="protein sequence ID" value="Smp_139800.2"/>
    <property type="gene ID" value="Smp_139800"/>
</dbReference>
<sequence length="82" mass="9418">MTSSDNLPLNELEKELLDPNSECYLENLLDVVSALVSDCDFPSAKNSKSVQSFLKKYVQCFYCAHFEFSKCSKLYAFEFIQI</sequence>
<reference evidence="1" key="1">
    <citation type="submission" date="2019-11" db="UniProtKB">
        <authorList>
            <consortium name="WormBaseParasite"/>
        </authorList>
    </citation>
    <scope>IDENTIFICATION</scope>
    <source>
        <strain evidence="1">Puerto Rican</strain>
    </source>
</reference>
<organism evidence="1">
    <name type="scientific">Schistosoma mansoni</name>
    <name type="common">Blood fluke</name>
    <dbReference type="NCBI Taxonomy" id="6183"/>
    <lineage>
        <taxon>Eukaryota</taxon>
        <taxon>Metazoa</taxon>
        <taxon>Spiralia</taxon>
        <taxon>Lophotrochozoa</taxon>
        <taxon>Platyhelminthes</taxon>
        <taxon>Trematoda</taxon>
        <taxon>Digenea</taxon>
        <taxon>Strigeidida</taxon>
        <taxon>Schistosomatoidea</taxon>
        <taxon>Schistosomatidae</taxon>
        <taxon>Schistosoma</taxon>
    </lineage>
</organism>
<dbReference type="Gene3D" id="3.30.200.20">
    <property type="entry name" value="Phosphorylase Kinase, domain 1"/>
    <property type="match status" value="1"/>
</dbReference>
<name>A0A5K4EP65_SCHMA</name>
<dbReference type="InParanoid" id="A0A5K4EP65"/>
<evidence type="ECO:0000313" key="1">
    <source>
        <dbReference type="WBParaSite" id="Smp_139800.2"/>
    </source>
</evidence>
<dbReference type="STRING" id="6183.A0A5K4EP65"/>
<proteinExistence type="predicted"/>
<accession>A0A5K4EP65</accession>
<protein>
    <submittedName>
        <fullName evidence="1">Serine/threonine kinase</fullName>
    </submittedName>
</protein>